<evidence type="ECO:0000313" key="1">
    <source>
        <dbReference type="EMBL" id="XDH86101.1"/>
    </source>
</evidence>
<dbReference type="EMBL" id="CP162514">
    <property type="protein sequence ID" value="XDH86101.1"/>
    <property type="molecule type" value="Genomic_DNA"/>
</dbReference>
<reference evidence="1" key="1">
    <citation type="submission" date="2024-07" db="EMBL/GenBank/DDBJ databases">
        <authorList>
            <person name="Jiang Y."/>
            <person name="Qin Q."/>
        </authorList>
    </citation>
    <scope>NUCLEOTIDE SEQUENCE</scope>
    <source>
        <strain evidence="1">SD03</strain>
    </source>
</reference>
<sequence length="48" mass="5477">MQGKITTFYVLAKCPNCEEETEVHQSELRAEVACCQHCAEEFEIALDE</sequence>
<name>A0AB39AKV6_9GAMM</name>
<accession>A0AB39AKV6</accession>
<organism evidence="1">
    <name type="scientific">Pseudoalteromonas sp. SD03</name>
    <dbReference type="NCBI Taxonomy" id="3231719"/>
    <lineage>
        <taxon>Bacteria</taxon>
        <taxon>Pseudomonadati</taxon>
        <taxon>Pseudomonadota</taxon>
        <taxon>Gammaproteobacteria</taxon>
        <taxon>Alteromonadales</taxon>
        <taxon>Pseudoalteromonadaceae</taxon>
        <taxon>Pseudoalteromonas</taxon>
    </lineage>
</organism>
<gene>
    <name evidence="1" type="ORF">ABZP26_08295</name>
</gene>
<dbReference type="RefSeq" id="WP_368484755.1">
    <property type="nucleotide sequence ID" value="NZ_CP162514.1"/>
</dbReference>
<proteinExistence type="predicted"/>
<evidence type="ECO:0008006" key="2">
    <source>
        <dbReference type="Google" id="ProtNLM"/>
    </source>
</evidence>
<protein>
    <recommendedName>
        <fullName evidence="2">CPXCG motif-containing cysteine-rich protein</fullName>
    </recommendedName>
</protein>
<dbReference type="AlphaFoldDB" id="A0AB39AKV6"/>